<dbReference type="SUPFAM" id="SSF55874">
    <property type="entry name" value="ATPase domain of HSP90 chaperone/DNA topoisomerase II/histidine kinase"/>
    <property type="match status" value="1"/>
</dbReference>
<evidence type="ECO:0000256" key="1">
    <source>
        <dbReference type="SAM" id="Phobius"/>
    </source>
</evidence>
<name>A0AA95NK29_9BURK</name>
<dbReference type="KEGG" id="pais:PFX98_11460"/>
<feature type="transmembrane region" description="Helical" evidence="1">
    <location>
        <begin position="80"/>
        <end position="106"/>
    </location>
</feature>
<dbReference type="Proteomes" id="UP001177769">
    <property type="component" value="Chromosome"/>
</dbReference>
<organism evidence="4 5">
    <name type="scientific">Paucibacter sediminis</name>
    <dbReference type="NCBI Taxonomy" id="3019553"/>
    <lineage>
        <taxon>Bacteria</taxon>
        <taxon>Pseudomonadati</taxon>
        <taxon>Pseudomonadota</taxon>
        <taxon>Betaproteobacteria</taxon>
        <taxon>Burkholderiales</taxon>
        <taxon>Sphaerotilaceae</taxon>
        <taxon>Roseateles</taxon>
    </lineage>
</organism>
<keyword evidence="4" id="KW-0808">Transferase</keyword>
<keyword evidence="1" id="KW-1133">Transmembrane helix</keyword>
<feature type="domain" description="Histidine kinase/HSP90-like ATPase" evidence="2">
    <location>
        <begin position="258"/>
        <end position="355"/>
    </location>
</feature>
<dbReference type="InterPro" id="IPR036890">
    <property type="entry name" value="HATPase_C_sf"/>
</dbReference>
<sequence>MSSSKFRTASLWPDTLGGALRIALVAALVWALAATLLFFLAPGLETFPRLLMFSECVGLTMLVCTLLLRRTRHFAQLQTGTRWLLTGAIAIPTGYFVGHQIAFLLLGEPARMVGLEQVSVVPIIFTVLVGGLALHYYATREQLANEAATRSEAQRLAVEAQLRLLRAQLEPHMLFNTLANVRSLLREDVGRAESMIDQLIVYLRSALAASQTEAVTLSREFAQLRAYLDIMSLRMGPRLSYRLELPGALEATLVPPMLLQPLVENAIKHGLEPKVGAGSIEVVARATAAGIEIRVSDSGLGLPADEDPGPSARPANASYGLQHVRDRLRTVYGPAARLSLERREPTGVSAVVCIPH</sequence>
<dbReference type="Gene3D" id="3.30.565.10">
    <property type="entry name" value="Histidine kinase-like ATPase, C-terminal domain"/>
    <property type="match status" value="1"/>
</dbReference>
<dbReference type="GO" id="GO:0000155">
    <property type="term" value="F:phosphorelay sensor kinase activity"/>
    <property type="evidence" value="ECO:0007669"/>
    <property type="project" value="InterPro"/>
</dbReference>
<dbReference type="GO" id="GO:0016020">
    <property type="term" value="C:membrane"/>
    <property type="evidence" value="ECO:0007669"/>
    <property type="project" value="InterPro"/>
</dbReference>
<evidence type="ECO:0000259" key="2">
    <source>
        <dbReference type="Pfam" id="PF02518"/>
    </source>
</evidence>
<proteinExistence type="predicted"/>
<dbReference type="InterPro" id="IPR050640">
    <property type="entry name" value="Bact_2-comp_sensor_kinase"/>
</dbReference>
<dbReference type="InterPro" id="IPR010559">
    <property type="entry name" value="Sig_transdc_His_kin_internal"/>
</dbReference>
<dbReference type="PANTHER" id="PTHR34220:SF9">
    <property type="entry name" value="SIGNAL TRANSDUCTION HISTIDINE KINASE INTERNAL REGION DOMAIN-CONTAINING PROTEIN"/>
    <property type="match status" value="1"/>
</dbReference>
<keyword evidence="5" id="KW-1185">Reference proteome</keyword>
<dbReference type="RefSeq" id="WP_285235332.1">
    <property type="nucleotide sequence ID" value="NZ_CP116346.1"/>
</dbReference>
<dbReference type="EMBL" id="CP116346">
    <property type="protein sequence ID" value="WIT14204.1"/>
    <property type="molecule type" value="Genomic_DNA"/>
</dbReference>
<protein>
    <submittedName>
        <fullName evidence="4">Histidine kinase</fullName>
    </submittedName>
</protein>
<keyword evidence="1" id="KW-0472">Membrane</keyword>
<feature type="transmembrane region" description="Helical" evidence="1">
    <location>
        <begin position="47"/>
        <end position="68"/>
    </location>
</feature>
<reference evidence="4" key="1">
    <citation type="submission" date="2023-01" db="EMBL/GenBank/DDBJ databases">
        <title>Whole genome sequence of Paucibacter sp. S2-9 isolated from pond sediment.</title>
        <authorList>
            <person name="Jung J.Y."/>
        </authorList>
    </citation>
    <scope>NUCLEOTIDE SEQUENCE</scope>
    <source>
        <strain evidence="4">S2-9</strain>
    </source>
</reference>
<dbReference type="PANTHER" id="PTHR34220">
    <property type="entry name" value="SENSOR HISTIDINE KINASE YPDA"/>
    <property type="match status" value="1"/>
</dbReference>
<accession>A0AA95NK29</accession>
<evidence type="ECO:0000313" key="5">
    <source>
        <dbReference type="Proteomes" id="UP001177769"/>
    </source>
</evidence>
<dbReference type="Pfam" id="PF06580">
    <property type="entry name" value="His_kinase"/>
    <property type="match status" value="1"/>
</dbReference>
<keyword evidence="1" id="KW-0812">Transmembrane</keyword>
<feature type="transmembrane region" description="Helical" evidence="1">
    <location>
        <begin position="118"/>
        <end position="138"/>
    </location>
</feature>
<evidence type="ECO:0000313" key="4">
    <source>
        <dbReference type="EMBL" id="WIT14204.1"/>
    </source>
</evidence>
<keyword evidence="4" id="KW-0418">Kinase</keyword>
<feature type="transmembrane region" description="Helical" evidence="1">
    <location>
        <begin position="20"/>
        <end position="41"/>
    </location>
</feature>
<dbReference type="InterPro" id="IPR003594">
    <property type="entry name" value="HATPase_dom"/>
</dbReference>
<dbReference type="Pfam" id="PF02518">
    <property type="entry name" value="HATPase_c"/>
    <property type="match status" value="1"/>
</dbReference>
<feature type="domain" description="Signal transduction histidine kinase internal region" evidence="3">
    <location>
        <begin position="160"/>
        <end position="239"/>
    </location>
</feature>
<evidence type="ECO:0000259" key="3">
    <source>
        <dbReference type="Pfam" id="PF06580"/>
    </source>
</evidence>
<gene>
    <name evidence="4" type="ORF">PFX98_11460</name>
</gene>
<dbReference type="AlphaFoldDB" id="A0AA95NK29"/>